<dbReference type="EMBL" id="BRXR01000001">
    <property type="protein sequence ID" value="GLC32586.1"/>
    <property type="molecule type" value="Genomic_DNA"/>
</dbReference>
<evidence type="ECO:0000313" key="5">
    <source>
        <dbReference type="EMBL" id="GLC32586.1"/>
    </source>
</evidence>
<feature type="domain" description="HTH marR-type" evidence="4">
    <location>
        <begin position="1"/>
        <end position="139"/>
    </location>
</feature>
<dbReference type="Gene3D" id="1.10.10.10">
    <property type="entry name" value="Winged helix-like DNA-binding domain superfamily/Winged helix DNA-binding domain"/>
    <property type="match status" value="1"/>
</dbReference>
<keyword evidence="3" id="KW-0804">Transcription</keyword>
<dbReference type="Pfam" id="PF01047">
    <property type="entry name" value="MarR"/>
    <property type="match status" value="1"/>
</dbReference>
<accession>A0ABQ5NBW7</accession>
<dbReference type="InterPro" id="IPR036390">
    <property type="entry name" value="WH_DNA-bd_sf"/>
</dbReference>
<name>A0ABQ5NBW7_9CLOT</name>
<evidence type="ECO:0000313" key="6">
    <source>
        <dbReference type="Proteomes" id="UP001208567"/>
    </source>
</evidence>
<evidence type="ECO:0000259" key="4">
    <source>
        <dbReference type="PROSITE" id="PS50995"/>
    </source>
</evidence>
<dbReference type="InterPro" id="IPR011991">
    <property type="entry name" value="ArsR-like_HTH"/>
</dbReference>
<keyword evidence="1" id="KW-0805">Transcription regulation</keyword>
<dbReference type="SUPFAM" id="SSF46785">
    <property type="entry name" value="Winged helix' DNA-binding domain"/>
    <property type="match status" value="1"/>
</dbReference>
<keyword evidence="6" id="KW-1185">Reference proteome</keyword>
<gene>
    <name evidence="5" type="ORF">bsdE14_39960</name>
</gene>
<dbReference type="PRINTS" id="PR00598">
    <property type="entry name" value="HTHMARR"/>
</dbReference>
<dbReference type="InterPro" id="IPR000835">
    <property type="entry name" value="HTH_MarR-typ"/>
</dbReference>
<evidence type="ECO:0000256" key="2">
    <source>
        <dbReference type="ARBA" id="ARBA00023125"/>
    </source>
</evidence>
<sequence length="146" mass="16754">MEEVNKVVAIVQLMKKVTANIKHEIGCHFKEMNLTGPQGMLIGTLFHHGEMKVSDLSEKLGLSNSTVSGILDRLEKQGLVERMRSKEDRRVVYVNITEDFKAQSKKQFVEINKMIEQMINKATPEELDKILEGMEALRNVVERQRE</sequence>
<organism evidence="5 6">
    <name type="scientific">Clostridium omnivorum</name>
    <dbReference type="NCBI Taxonomy" id="1604902"/>
    <lineage>
        <taxon>Bacteria</taxon>
        <taxon>Bacillati</taxon>
        <taxon>Bacillota</taxon>
        <taxon>Clostridia</taxon>
        <taxon>Eubacteriales</taxon>
        <taxon>Clostridiaceae</taxon>
        <taxon>Clostridium</taxon>
    </lineage>
</organism>
<dbReference type="PANTHER" id="PTHR42756">
    <property type="entry name" value="TRANSCRIPTIONAL REGULATOR, MARR"/>
    <property type="match status" value="1"/>
</dbReference>
<proteinExistence type="predicted"/>
<evidence type="ECO:0000256" key="1">
    <source>
        <dbReference type="ARBA" id="ARBA00023015"/>
    </source>
</evidence>
<reference evidence="5 6" key="1">
    <citation type="journal article" date="2024" name="Int. J. Syst. Evol. Microbiol.">
        <title>Clostridium omnivorum sp. nov., isolated from anoxic soil under the treatment of reductive soil disinfestation.</title>
        <authorList>
            <person name="Ueki A."/>
            <person name="Tonouchi A."/>
            <person name="Kaku N."/>
            <person name="Honma S."/>
            <person name="Ueki K."/>
        </authorList>
    </citation>
    <scope>NUCLEOTIDE SEQUENCE [LARGE SCALE GENOMIC DNA]</scope>
    <source>
        <strain evidence="5 6">E14</strain>
    </source>
</reference>
<dbReference type="PROSITE" id="PS50995">
    <property type="entry name" value="HTH_MARR_2"/>
    <property type="match status" value="1"/>
</dbReference>
<keyword evidence="2" id="KW-0238">DNA-binding</keyword>
<protein>
    <recommendedName>
        <fullName evidence="4">HTH marR-type domain-containing protein</fullName>
    </recommendedName>
</protein>
<dbReference type="SMART" id="SM00347">
    <property type="entry name" value="HTH_MARR"/>
    <property type="match status" value="1"/>
</dbReference>
<dbReference type="PANTHER" id="PTHR42756:SF1">
    <property type="entry name" value="TRANSCRIPTIONAL REPRESSOR OF EMRAB OPERON"/>
    <property type="match status" value="1"/>
</dbReference>
<dbReference type="Proteomes" id="UP001208567">
    <property type="component" value="Unassembled WGS sequence"/>
</dbReference>
<dbReference type="InterPro" id="IPR036388">
    <property type="entry name" value="WH-like_DNA-bd_sf"/>
</dbReference>
<comment type="caution">
    <text evidence="5">The sequence shown here is derived from an EMBL/GenBank/DDBJ whole genome shotgun (WGS) entry which is preliminary data.</text>
</comment>
<evidence type="ECO:0000256" key="3">
    <source>
        <dbReference type="ARBA" id="ARBA00023163"/>
    </source>
</evidence>
<dbReference type="CDD" id="cd00090">
    <property type="entry name" value="HTH_ARSR"/>
    <property type="match status" value="1"/>
</dbReference>